<name>A0ABQ5W8I8_9HYPH</name>
<evidence type="ECO:0000313" key="1">
    <source>
        <dbReference type="EMBL" id="GLQ56402.1"/>
    </source>
</evidence>
<dbReference type="Proteomes" id="UP001156691">
    <property type="component" value="Unassembled WGS sequence"/>
</dbReference>
<dbReference type="SUPFAM" id="SSF89562">
    <property type="entry name" value="RraA-like"/>
    <property type="match status" value="1"/>
</dbReference>
<dbReference type="EMBL" id="BSNS01000020">
    <property type="protein sequence ID" value="GLQ56402.1"/>
    <property type="molecule type" value="Genomic_DNA"/>
</dbReference>
<proteinExistence type="predicted"/>
<keyword evidence="2" id="KW-1185">Reference proteome</keyword>
<dbReference type="InterPro" id="IPR005493">
    <property type="entry name" value="RraA/RraA-like"/>
</dbReference>
<evidence type="ECO:0008006" key="3">
    <source>
        <dbReference type="Google" id="ProtNLM"/>
    </source>
</evidence>
<dbReference type="Gene3D" id="3.50.30.40">
    <property type="entry name" value="Ribonuclease E inhibitor RraA/RraA-like"/>
    <property type="match status" value="1"/>
</dbReference>
<protein>
    <recommendedName>
        <fullName evidence="3">RraA family protein</fullName>
    </recommendedName>
</protein>
<accession>A0ABQ5W8I8</accession>
<reference evidence="2" key="1">
    <citation type="journal article" date="2019" name="Int. J. Syst. Evol. Microbiol.">
        <title>The Global Catalogue of Microorganisms (GCM) 10K type strain sequencing project: providing services to taxonomists for standard genome sequencing and annotation.</title>
        <authorList>
            <consortium name="The Broad Institute Genomics Platform"/>
            <consortium name="The Broad Institute Genome Sequencing Center for Infectious Disease"/>
            <person name="Wu L."/>
            <person name="Ma J."/>
        </authorList>
    </citation>
    <scope>NUCLEOTIDE SEQUENCE [LARGE SCALE GENOMIC DNA]</scope>
    <source>
        <strain evidence="2">NBRC 112416</strain>
    </source>
</reference>
<dbReference type="InterPro" id="IPR036704">
    <property type="entry name" value="RraA/RraA-like_sf"/>
</dbReference>
<evidence type="ECO:0000313" key="2">
    <source>
        <dbReference type="Proteomes" id="UP001156691"/>
    </source>
</evidence>
<sequence length="81" mass="9326">MSGRRSRRRAAVNQPINCGGVLVRPGDGIIADDDGIVVIPQEEVARRAWLVQDKDRRMRRAFYERLGMPLDKTVELEEHPW</sequence>
<dbReference type="Pfam" id="PF03737">
    <property type="entry name" value="RraA-like"/>
    <property type="match status" value="1"/>
</dbReference>
<organism evidence="1 2">
    <name type="scientific">Devosia nitrariae</name>
    <dbReference type="NCBI Taxonomy" id="2071872"/>
    <lineage>
        <taxon>Bacteria</taxon>
        <taxon>Pseudomonadati</taxon>
        <taxon>Pseudomonadota</taxon>
        <taxon>Alphaproteobacteria</taxon>
        <taxon>Hyphomicrobiales</taxon>
        <taxon>Devosiaceae</taxon>
        <taxon>Devosia</taxon>
    </lineage>
</organism>
<dbReference type="RefSeq" id="WP_284341813.1">
    <property type="nucleotide sequence ID" value="NZ_BSNS01000020.1"/>
</dbReference>
<gene>
    <name evidence="1" type="ORF">GCM10010862_36610</name>
</gene>
<comment type="caution">
    <text evidence="1">The sequence shown here is derived from an EMBL/GenBank/DDBJ whole genome shotgun (WGS) entry which is preliminary data.</text>
</comment>